<dbReference type="CDD" id="cd02024">
    <property type="entry name" value="NRK1"/>
    <property type="match status" value="1"/>
</dbReference>
<comment type="caution">
    <text evidence="2">The sequence shown here is derived from an EMBL/GenBank/DDBJ whole genome shotgun (WGS) entry which is preliminary data.</text>
</comment>
<dbReference type="PANTHER" id="PTHR10285">
    <property type="entry name" value="URIDINE KINASE"/>
    <property type="match status" value="1"/>
</dbReference>
<dbReference type="GO" id="GO:0016301">
    <property type="term" value="F:kinase activity"/>
    <property type="evidence" value="ECO:0007669"/>
    <property type="project" value="UniProtKB-KW"/>
</dbReference>
<organism evidence="2 3">
    <name type="scientific">Vermiconidia calcicola</name>
    <dbReference type="NCBI Taxonomy" id="1690605"/>
    <lineage>
        <taxon>Eukaryota</taxon>
        <taxon>Fungi</taxon>
        <taxon>Dikarya</taxon>
        <taxon>Ascomycota</taxon>
        <taxon>Pezizomycotina</taxon>
        <taxon>Dothideomycetes</taxon>
        <taxon>Dothideomycetidae</taxon>
        <taxon>Mycosphaerellales</taxon>
        <taxon>Extremaceae</taxon>
        <taxon>Vermiconidia</taxon>
    </lineage>
</organism>
<dbReference type="Proteomes" id="UP001345827">
    <property type="component" value="Unassembled WGS sequence"/>
</dbReference>
<evidence type="ECO:0000256" key="1">
    <source>
        <dbReference type="SAM" id="MobiDB-lite"/>
    </source>
</evidence>
<feature type="compositionally biased region" description="Polar residues" evidence="1">
    <location>
        <begin position="19"/>
        <end position="30"/>
    </location>
</feature>
<dbReference type="SUPFAM" id="SSF52540">
    <property type="entry name" value="P-loop containing nucleoside triphosphate hydrolases"/>
    <property type="match status" value="1"/>
</dbReference>
<proteinExistence type="predicted"/>
<protein>
    <submittedName>
        <fullName evidence="2">Ribosylnicotinamide kinase</fullName>
    </submittedName>
</protein>
<feature type="compositionally biased region" description="Low complexity" evidence="1">
    <location>
        <begin position="1"/>
        <end position="12"/>
    </location>
</feature>
<dbReference type="InterPro" id="IPR027417">
    <property type="entry name" value="P-loop_NTPase"/>
</dbReference>
<dbReference type="AlphaFoldDB" id="A0AAV9PS21"/>
<name>A0AAV9PS21_9PEZI</name>
<keyword evidence="3" id="KW-1185">Reference proteome</keyword>
<sequence length="369" mass="40705">MHTLPPDAAESSPPDPIQATASQPPLSPSKTIILGLSGPSSSGKTTLARLLRSIFNVSVTVPVPVEDTDEDGNGTGTGEKEYRLSLFILHQDDFYKTDKDVPWVTVSSPSHGTRTEQDWDCVGSLDLPLFRSTLSHVCKHGTLPPDIISIEDQNSVGDVHVSSDEVTALHEQVRSWFEGVIRTHVATISTTDTHTEEGVPREIRICVLEGFLLYPPSPTSEEEEEFASTARGGLAGDETDELVELYDLTHELLSAKLFLPCTKRQMVERREKRAGYVTLEGFWTDPPGYVEDVVWVNYKRYHGWMYQGDAESESEGEGEGEVFDEQRCRDGGVKVFLGPNKEVGRGTMKESLDWGVGEVKGVVEGLLEI</sequence>
<feature type="region of interest" description="Disordered" evidence="1">
    <location>
        <begin position="1"/>
        <end position="37"/>
    </location>
</feature>
<keyword evidence="2" id="KW-0808">Transferase</keyword>
<accession>A0AAV9PS21</accession>
<keyword evidence="2" id="KW-0418">Kinase</keyword>
<evidence type="ECO:0000313" key="2">
    <source>
        <dbReference type="EMBL" id="KAK5527814.1"/>
    </source>
</evidence>
<gene>
    <name evidence="2" type="primary">NRK1</name>
    <name evidence="2" type="ORF">LTR25_010857</name>
</gene>
<reference evidence="2 3" key="1">
    <citation type="submission" date="2023-06" db="EMBL/GenBank/DDBJ databases">
        <title>Black Yeasts Isolated from many extreme environments.</title>
        <authorList>
            <person name="Coleine C."/>
            <person name="Stajich J.E."/>
            <person name="Selbmann L."/>
        </authorList>
    </citation>
    <scope>NUCLEOTIDE SEQUENCE [LARGE SCALE GENOMIC DNA]</scope>
    <source>
        <strain evidence="2 3">CCFEE 5887</strain>
    </source>
</reference>
<evidence type="ECO:0000313" key="3">
    <source>
        <dbReference type="Proteomes" id="UP001345827"/>
    </source>
</evidence>
<dbReference type="EMBL" id="JAXLQG010000032">
    <property type="protein sequence ID" value="KAK5527814.1"/>
    <property type="molecule type" value="Genomic_DNA"/>
</dbReference>
<dbReference type="Gene3D" id="3.40.50.300">
    <property type="entry name" value="P-loop containing nucleotide triphosphate hydrolases"/>
    <property type="match status" value="1"/>
</dbReference>